<protein>
    <submittedName>
        <fullName evidence="10">ABC transporter permease</fullName>
    </submittedName>
</protein>
<feature type="domain" description="ABC3 transporter permease C-terminal" evidence="8">
    <location>
        <begin position="293"/>
        <end position="418"/>
    </location>
</feature>
<dbReference type="Pfam" id="PF02687">
    <property type="entry name" value="FtsX"/>
    <property type="match status" value="1"/>
</dbReference>
<evidence type="ECO:0000256" key="3">
    <source>
        <dbReference type="ARBA" id="ARBA00022475"/>
    </source>
</evidence>
<evidence type="ECO:0000256" key="4">
    <source>
        <dbReference type="ARBA" id="ARBA00022692"/>
    </source>
</evidence>
<dbReference type="EMBL" id="DXHL01000006">
    <property type="protein sequence ID" value="HIW10058.1"/>
    <property type="molecule type" value="Genomic_DNA"/>
</dbReference>
<evidence type="ECO:0000256" key="1">
    <source>
        <dbReference type="ARBA" id="ARBA00004651"/>
    </source>
</evidence>
<keyword evidence="5 7" id="KW-1133">Transmembrane helix</keyword>
<evidence type="ECO:0000256" key="7">
    <source>
        <dbReference type="SAM" id="Phobius"/>
    </source>
</evidence>
<feature type="transmembrane region" description="Helical" evidence="7">
    <location>
        <begin position="283"/>
        <end position="315"/>
    </location>
</feature>
<evidence type="ECO:0000259" key="8">
    <source>
        <dbReference type="Pfam" id="PF02687"/>
    </source>
</evidence>
<reference evidence="10" key="2">
    <citation type="submission" date="2021-04" db="EMBL/GenBank/DDBJ databases">
        <authorList>
            <person name="Gilroy R."/>
        </authorList>
    </citation>
    <scope>NUCLEOTIDE SEQUENCE</scope>
    <source>
        <strain evidence="10">ChiBcec15-1070</strain>
    </source>
</reference>
<gene>
    <name evidence="10" type="ORF">H9888_01020</name>
</gene>
<comment type="subcellular location">
    <subcellularLocation>
        <location evidence="1">Cell membrane</location>
        <topology evidence="1">Multi-pass membrane protein</topology>
    </subcellularLocation>
</comment>
<evidence type="ECO:0000259" key="9">
    <source>
        <dbReference type="Pfam" id="PF12704"/>
    </source>
</evidence>
<sequence length="425" mass="46738">MMLAPFMARRLGETGRKSRLMLRVATLCVAVSVSVMLIALGVVNGFRHTVSDKVSGFAADIQLLPLGGANADEGTAISYDSLLVDEVAATEGVAHVQRFAAKAGIIRNDSAIYGIMLRGFAPETDTTFLHRQLVEGHIPTYTDSTRNREAVISRSISRAMRLQLGDKFDVLVVGGDTPRRDRLRVAGIYDSGMEEFDRMTVIGDISVVRRLNGWQQGETGGYEVLVQRGADRKEVARRLAENLQPTRVLDGWGEMAVESDTDAGSGDLEVWTVEERYPQIFDWLAMLGLNTTIVIVIMLVVAVVNMSSGVLIVVLEQTRNIGILKALGMRNGLLQRIFMLRSVRITLRGLLWGDLLGIALCLIQQYTGVVTLDPQNYMMSTVPVLLHWDEVLWLNLGTLGVITLSMALPAAIVARITPDKSIRFQ</sequence>
<keyword evidence="6 7" id="KW-0472">Membrane</keyword>
<evidence type="ECO:0000256" key="2">
    <source>
        <dbReference type="ARBA" id="ARBA00005236"/>
    </source>
</evidence>
<proteinExistence type="inferred from homology"/>
<feature type="transmembrane region" description="Helical" evidence="7">
    <location>
        <begin position="20"/>
        <end position="43"/>
    </location>
</feature>
<dbReference type="AlphaFoldDB" id="A0A9D1QBI4"/>
<evidence type="ECO:0000256" key="5">
    <source>
        <dbReference type="ARBA" id="ARBA00022989"/>
    </source>
</evidence>
<dbReference type="Pfam" id="PF12704">
    <property type="entry name" value="MacB_PCD"/>
    <property type="match status" value="1"/>
</dbReference>
<dbReference type="GO" id="GO:0044874">
    <property type="term" value="P:lipoprotein localization to outer membrane"/>
    <property type="evidence" value="ECO:0007669"/>
    <property type="project" value="TreeGrafter"/>
</dbReference>
<dbReference type="GO" id="GO:0098797">
    <property type="term" value="C:plasma membrane protein complex"/>
    <property type="evidence" value="ECO:0007669"/>
    <property type="project" value="TreeGrafter"/>
</dbReference>
<comment type="similarity">
    <text evidence="2">Belongs to the ABC-4 integral membrane protein family. LolC/E subfamily.</text>
</comment>
<dbReference type="PANTHER" id="PTHR30489:SF0">
    <property type="entry name" value="LIPOPROTEIN-RELEASING SYSTEM TRANSMEMBRANE PROTEIN LOLE"/>
    <property type="match status" value="1"/>
</dbReference>
<evidence type="ECO:0000256" key="6">
    <source>
        <dbReference type="ARBA" id="ARBA00023136"/>
    </source>
</evidence>
<name>A0A9D1QBI4_9BACT</name>
<organism evidence="10 11">
    <name type="scientific">Candidatus Rikenella faecigallinarum</name>
    <dbReference type="NCBI Taxonomy" id="2838745"/>
    <lineage>
        <taxon>Bacteria</taxon>
        <taxon>Pseudomonadati</taxon>
        <taxon>Bacteroidota</taxon>
        <taxon>Bacteroidia</taxon>
        <taxon>Bacteroidales</taxon>
        <taxon>Rikenellaceae</taxon>
        <taxon>Rikenella</taxon>
    </lineage>
</organism>
<dbReference type="InterPro" id="IPR051447">
    <property type="entry name" value="Lipoprotein-release_system"/>
</dbReference>
<dbReference type="Proteomes" id="UP000823926">
    <property type="component" value="Unassembled WGS sequence"/>
</dbReference>
<dbReference type="InterPro" id="IPR003838">
    <property type="entry name" value="ABC3_permease_C"/>
</dbReference>
<dbReference type="PANTHER" id="PTHR30489">
    <property type="entry name" value="LIPOPROTEIN-RELEASING SYSTEM TRANSMEMBRANE PROTEIN LOLE"/>
    <property type="match status" value="1"/>
</dbReference>
<keyword evidence="4 7" id="KW-0812">Transmembrane</keyword>
<feature type="transmembrane region" description="Helical" evidence="7">
    <location>
        <begin position="349"/>
        <end position="372"/>
    </location>
</feature>
<dbReference type="InterPro" id="IPR025857">
    <property type="entry name" value="MacB_PCD"/>
</dbReference>
<evidence type="ECO:0000313" key="11">
    <source>
        <dbReference type="Proteomes" id="UP000823926"/>
    </source>
</evidence>
<feature type="domain" description="MacB-like periplasmic core" evidence="9">
    <location>
        <begin position="25"/>
        <end position="240"/>
    </location>
</feature>
<reference evidence="10" key="1">
    <citation type="journal article" date="2021" name="PeerJ">
        <title>Extensive microbial diversity within the chicken gut microbiome revealed by metagenomics and culture.</title>
        <authorList>
            <person name="Gilroy R."/>
            <person name="Ravi A."/>
            <person name="Getino M."/>
            <person name="Pursley I."/>
            <person name="Horton D.L."/>
            <person name="Alikhan N.F."/>
            <person name="Baker D."/>
            <person name="Gharbi K."/>
            <person name="Hall N."/>
            <person name="Watson M."/>
            <person name="Adriaenssens E.M."/>
            <person name="Foster-Nyarko E."/>
            <person name="Jarju S."/>
            <person name="Secka A."/>
            <person name="Antonio M."/>
            <person name="Oren A."/>
            <person name="Chaudhuri R.R."/>
            <person name="La Ragione R."/>
            <person name="Hildebrand F."/>
            <person name="Pallen M.J."/>
        </authorList>
    </citation>
    <scope>NUCLEOTIDE SEQUENCE</scope>
    <source>
        <strain evidence="10">ChiBcec15-1070</strain>
    </source>
</reference>
<keyword evidence="3" id="KW-1003">Cell membrane</keyword>
<evidence type="ECO:0000313" key="10">
    <source>
        <dbReference type="EMBL" id="HIW10058.1"/>
    </source>
</evidence>
<feature type="transmembrane region" description="Helical" evidence="7">
    <location>
        <begin position="392"/>
        <end position="414"/>
    </location>
</feature>
<accession>A0A9D1QBI4</accession>
<comment type="caution">
    <text evidence="10">The sequence shown here is derived from an EMBL/GenBank/DDBJ whole genome shotgun (WGS) entry which is preliminary data.</text>
</comment>